<accession>A0A7W8YR28</accession>
<gene>
    <name evidence="1" type="ORF">HDE69_001155</name>
</gene>
<dbReference type="EMBL" id="JACHCF010000002">
    <property type="protein sequence ID" value="MBB5620117.1"/>
    <property type="molecule type" value="Genomic_DNA"/>
</dbReference>
<evidence type="ECO:0000313" key="2">
    <source>
        <dbReference type="Proteomes" id="UP000537718"/>
    </source>
</evidence>
<comment type="caution">
    <text evidence="1">The sequence shown here is derived from an EMBL/GenBank/DDBJ whole genome shotgun (WGS) entry which is preliminary data.</text>
</comment>
<dbReference type="AlphaFoldDB" id="A0A7W8YR28"/>
<dbReference type="RefSeq" id="WP_183866152.1">
    <property type="nucleotide sequence ID" value="NZ_JACHCF010000002.1"/>
</dbReference>
<evidence type="ECO:0000313" key="1">
    <source>
        <dbReference type="EMBL" id="MBB5620117.1"/>
    </source>
</evidence>
<protein>
    <submittedName>
        <fullName evidence="1">Uncharacterized protein</fullName>
    </submittedName>
</protein>
<name>A0A7W8YR28_9SPHI</name>
<dbReference type="Proteomes" id="UP000537718">
    <property type="component" value="Unassembled WGS sequence"/>
</dbReference>
<reference evidence="1 2" key="1">
    <citation type="submission" date="2020-08" db="EMBL/GenBank/DDBJ databases">
        <title>Genomic Encyclopedia of Type Strains, Phase IV (KMG-V): Genome sequencing to study the core and pangenomes of soil and plant-associated prokaryotes.</title>
        <authorList>
            <person name="Whitman W."/>
        </authorList>
    </citation>
    <scope>NUCLEOTIDE SEQUENCE [LARGE SCALE GENOMIC DNA]</scope>
    <source>
        <strain evidence="1 2">MP7CTX6</strain>
    </source>
</reference>
<sequence length="298" mass="33140">MKYIYLLVCSLLFITGVKGQTISGPAGYKVVSLGDNGIGDYTSSLILLHEAYNGTLLPFNNAMGTITAYRGNTAAYQRVGIANVNTSSAFGSNLGSLQSYSGDLPWKLKTCIYNGKKYMALEVPYAHSYHNWGFQFAGWTNSSAENMKVVSYMVKGVPINQDVISDIQDFDANITETNNVKDMNLFGNLNIGTDVTVPGYQLQVKGKIRSQEIKVEMDNWPDYVFEPSHEKLSLTELESFIKTNKHLPEIPSVNAVVKDGINLGDMNAKLLKKIEELTLYVIELKHEVDDLKKENKLK</sequence>
<proteinExistence type="predicted"/>
<organism evidence="1 2">
    <name type="scientific">Pedobacter cryoconitis</name>
    <dbReference type="NCBI Taxonomy" id="188932"/>
    <lineage>
        <taxon>Bacteria</taxon>
        <taxon>Pseudomonadati</taxon>
        <taxon>Bacteroidota</taxon>
        <taxon>Sphingobacteriia</taxon>
        <taxon>Sphingobacteriales</taxon>
        <taxon>Sphingobacteriaceae</taxon>
        <taxon>Pedobacter</taxon>
    </lineage>
</organism>